<feature type="transmembrane region" description="Helical" evidence="1">
    <location>
        <begin position="85"/>
        <end position="103"/>
    </location>
</feature>
<keyword evidence="1" id="KW-0812">Transmembrane</keyword>
<feature type="transmembrane region" description="Helical" evidence="1">
    <location>
        <begin position="51"/>
        <end position="73"/>
    </location>
</feature>
<geneLocation type="plasmid" evidence="2">
    <name>pRp12D01</name>
</geneLocation>
<keyword evidence="1" id="KW-1133">Transmembrane helix</keyword>
<dbReference type="AlphaFoldDB" id="C6BPP1"/>
<gene>
    <name evidence="2" type="ordered locus">Rpic12D_4931</name>
</gene>
<evidence type="ECO:0000313" key="2">
    <source>
        <dbReference type="EMBL" id="ACS66165.1"/>
    </source>
</evidence>
<dbReference type="HOGENOM" id="CLU_1276747_0_0_4"/>
<accession>C6BPP1</accession>
<protein>
    <recommendedName>
        <fullName evidence="3">Transmembrane protein</fullName>
    </recommendedName>
</protein>
<keyword evidence="1" id="KW-0472">Membrane</keyword>
<keyword evidence="2" id="KW-0614">Plasmid</keyword>
<evidence type="ECO:0008006" key="3">
    <source>
        <dbReference type="Google" id="ProtNLM"/>
    </source>
</evidence>
<reference evidence="2" key="1">
    <citation type="submission" date="2009-06" db="EMBL/GenBank/DDBJ databases">
        <title>Complete sequence plasmid 1 of Ralstonia pickettii 12D.</title>
        <authorList>
            <consortium name="US DOE Joint Genome Institute"/>
            <person name="Lucas S."/>
            <person name="Copeland A."/>
            <person name="Lapidus A."/>
            <person name="Glavina del Rio T."/>
            <person name="Dalin E."/>
            <person name="Tice H."/>
            <person name="Bruce D."/>
            <person name="Goodwin L."/>
            <person name="Pitluck S."/>
            <person name="Sims D."/>
            <person name="Meincke L."/>
            <person name="Brettin T."/>
            <person name="Detter J.C."/>
            <person name="Han C."/>
            <person name="Larimer F."/>
            <person name="Land M."/>
            <person name="Hauser L."/>
            <person name="Kyrpides N."/>
            <person name="Ovchinnikova G."/>
            <person name="Marsh T."/>
            <person name="Richardson P."/>
        </authorList>
    </citation>
    <scope>NUCLEOTIDE SEQUENCE [LARGE SCALE GENOMIC DNA]</scope>
    <source>
        <strain evidence="2">12D</strain>
        <plasmid>12D</plasmid>
        <plasmid evidence="2">pRp12D01</plasmid>
    </source>
</reference>
<name>C6BPP1_RALP1</name>
<sequence length="216" mass="23442">MFDIGNYSVWEILAFSAIGSALTFVLTHLSVGERAERYPAAAILGAVILQPWWGALTAGLAAHCVCAVTVRTIKHKPIGVERKMALWLSLGAMIVAQQFAMGLDNEAVMAAVRKGEAVSWARIESSNEVGKFVAENYRPCIEEKETFLQYMGRRFLMTSRVNDPISCKAAAIAVAKPKGDVFSTAVAAAIDDLPNKLELSTEAGAEIDRVARRWGI</sequence>
<organism evidence="2">
    <name type="scientific">Ralstonia pickettii (strain 12D)</name>
    <dbReference type="NCBI Taxonomy" id="428406"/>
    <lineage>
        <taxon>Bacteria</taxon>
        <taxon>Pseudomonadati</taxon>
        <taxon>Pseudomonadota</taxon>
        <taxon>Betaproteobacteria</taxon>
        <taxon>Burkholderiales</taxon>
        <taxon>Burkholderiaceae</taxon>
        <taxon>Ralstonia</taxon>
    </lineage>
</organism>
<dbReference type="KEGG" id="rpf:Rpic12D_4931"/>
<evidence type="ECO:0000256" key="1">
    <source>
        <dbReference type="SAM" id="Phobius"/>
    </source>
</evidence>
<feature type="transmembrane region" description="Helical" evidence="1">
    <location>
        <begin position="12"/>
        <end position="31"/>
    </location>
</feature>
<dbReference type="EMBL" id="CP001646">
    <property type="protein sequence ID" value="ACS66165.1"/>
    <property type="molecule type" value="Genomic_DNA"/>
</dbReference>
<proteinExistence type="predicted"/>